<keyword evidence="4" id="KW-1185">Reference proteome</keyword>
<dbReference type="Proteomes" id="UP000249799">
    <property type="component" value="Chromosome"/>
</dbReference>
<dbReference type="RefSeq" id="WP_111335884.1">
    <property type="nucleotide sequence ID" value="NZ_CP030032.1"/>
</dbReference>
<name>A0A2Z4FNB0_9DELT</name>
<dbReference type="GO" id="GO:0006635">
    <property type="term" value="P:fatty acid beta-oxidation"/>
    <property type="evidence" value="ECO:0007669"/>
    <property type="project" value="TreeGrafter"/>
</dbReference>
<dbReference type="InterPro" id="IPR029045">
    <property type="entry name" value="ClpP/crotonase-like_dom_sf"/>
</dbReference>
<dbReference type="InterPro" id="IPR018376">
    <property type="entry name" value="Enoyl-CoA_hyd/isom_CS"/>
</dbReference>
<evidence type="ECO:0000256" key="2">
    <source>
        <dbReference type="RuleBase" id="RU003707"/>
    </source>
</evidence>
<dbReference type="PANTHER" id="PTHR11941:SF54">
    <property type="entry name" value="ENOYL-COA HYDRATASE, MITOCHONDRIAL"/>
    <property type="match status" value="1"/>
</dbReference>
<dbReference type="AlphaFoldDB" id="A0A2Z4FNB0"/>
<comment type="similarity">
    <text evidence="1 2">Belongs to the enoyl-CoA hydratase/isomerase family.</text>
</comment>
<evidence type="ECO:0000313" key="3">
    <source>
        <dbReference type="EMBL" id="AWV90433.1"/>
    </source>
</evidence>
<dbReference type="OrthoDB" id="5365311at2"/>
<dbReference type="EMBL" id="CP030032">
    <property type="protein sequence ID" value="AWV90433.1"/>
    <property type="molecule type" value="Genomic_DNA"/>
</dbReference>
<dbReference type="Gene3D" id="3.90.226.10">
    <property type="entry name" value="2-enoyl-CoA Hydratase, Chain A, domain 1"/>
    <property type="match status" value="1"/>
</dbReference>
<proteinExistence type="inferred from homology"/>
<accession>A0A2Z4FNB0</accession>
<dbReference type="SUPFAM" id="SSF52096">
    <property type="entry name" value="ClpP/crotonase"/>
    <property type="match status" value="1"/>
</dbReference>
<dbReference type="CDD" id="cd06558">
    <property type="entry name" value="crotonase-like"/>
    <property type="match status" value="1"/>
</dbReference>
<dbReference type="PROSITE" id="PS00166">
    <property type="entry name" value="ENOYL_COA_HYDRATASE"/>
    <property type="match status" value="1"/>
</dbReference>
<dbReference type="InterPro" id="IPR001753">
    <property type="entry name" value="Enoyl-CoA_hydra/iso"/>
</dbReference>
<dbReference type="Pfam" id="PF00378">
    <property type="entry name" value="ECH_1"/>
    <property type="match status" value="1"/>
</dbReference>
<sequence>MSDILYNVDAAIATITLNRPDARNAYSDAMVTGLIDALDRAEHDPQVRVVLLTGAGPAFCAGGDLKKMRDREGMFSGDSVELRDNYIRGLQSIPRRFNHFEKPVIAAINGHAIGAGLDLSLMCDIRVASRRAKFGSTFANVGLIPGDGGAYLLPRVVGFSRAVELILTARIFDAEEALRIDLVHEICEPAEVMQRAQAKAAQIAALPPKAIKMAKAALYRCVDRDLETSLQLTAALQGCVQRTDEHDAAVERLLASLDKG</sequence>
<dbReference type="KEGG" id="bsed:DN745_14280"/>
<gene>
    <name evidence="3" type="ORF">DN745_14280</name>
</gene>
<evidence type="ECO:0000313" key="4">
    <source>
        <dbReference type="Proteomes" id="UP000249799"/>
    </source>
</evidence>
<dbReference type="GO" id="GO:0003824">
    <property type="term" value="F:catalytic activity"/>
    <property type="evidence" value="ECO:0007669"/>
    <property type="project" value="InterPro"/>
</dbReference>
<protein>
    <submittedName>
        <fullName evidence="3">3-hxdroxyacyl-CoA dehydrogenase</fullName>
    </submittedName>
</protein>
<organism evidence="3 4">
    <name type="scientific">Bradymonas sediminis</name>
    <dbReference type="NCBI Taxonomy" id="1548548"/>
    <lineage>
        <taxon>Bacteria</taxon>
        <taxon>Deltaproteobacteria</taxon>
        <taxon>Bradymonadales</taxon>
        <taxon>Bradymonadaceae</taxon>
        <taxon>Bradymonas</taxon>
    </lineage>
</organism>
<evidence type="ECO:0000256" key="1">
    <source>
        <dbReference type="ARBA" id="ARBA00005254"/>
    </source>
</evidence>
<dbReference type="PANTHER" id="PTHR11941">
    <property type="entry name" value="ENOYL-COA HYDRATASE-RELATED"/>
    <property type="match status" value="1"/>
</dbReference>
<reference evidence="3 4" key="1">
    <citation type="submission" date="2018-06" db="EMBL/GenBank/DDBJ databases">
        <title>Lujinxingia sediminis gen. nov. sp. nov., a new facultative anaerobic member of the class Deltaproteobacteria, and proposal of Lujinxingaceae fam. nov.</title>
        <authorList>
            <person name="Guo L.-Y."/>
            <person name="Li C.-M."/>
            <person name="Wang S."/>
            <person name="Du Z.-J."/>
        </authorList>
    </citation>
    <scope>NUCLEOTIDE SEQUENCE [LARGE SCALE GENOMIC DNA]</scope>
    <source>
        <strain evidence="3 4">FA350</strain>
    </source>
</reference>